<dbReference type="PANTHER" id="PTHR34322">
    <property type="entry name" value="TRANSPOSASE, Y1_TNP DOMAIN-CONTAINING"/>
    <property type="match status" value="1"/>
</dbReference>
<reference evidence="2" key="1">
    <citation type="submission" date="2024-07" db="EMBL/GenBank/DDBJ databases">
        <title>Genome Analysis of a Potential Novel Vibrio Species Secreting pH- and Thermo-stable Alginate Lyase and its Application in Producing Alginate Oligosaccharides.</title>
        <authorList>
            <person name="Huang H."/>
            <person name="Bao K."/>
        </authorList>
    </citation>
    <scope>NUCLEOTIDE SEQUENCE</scope>
    <source>
        <strain evidence="2">HB236076</strain>
    </source>
</reference>
<dbReference type="KEGG" id="vih:AB0763_02565"/>
<evidence type="ECO:0000259" key="1">
    <source>
        <dbReference type="SMART" id="SM01321"/>
    </source>
</evidence>
<dbReference type="GO" id="GO:0006313">
    <property type="term" value="P:DNA transposition"/>
    <property type="evidence" value="ECO:0007669"/>
    <property type="project" value="InterPro"/>
</dbReference>
<dbReference type="InterPro" id="IPR036515">
    <property type="entry name" value="Transposase_17_sf"/>
</dbReference>
<dbReference type="PANTHER" id="PTHR34322:SF2">
    <property type="entry name" value="TRANSPOSASE IS200-LIKE DOMAIN-CONTAINING PROTEIN"/>
    <property type="match status" value="1"/>
</dbReference>
<dbReference type="AlphaFoldDB" id="A0AB39HGR8"/>
<evidence type="ECO:0000313" key="2">
    <source>
        <dbReference type="EMBL" id="XDK25548.1"/>
    </source>
</evidence>
<proteinExistence type="predicted"/>
<dbReference type="RefSeq" id="WP_306100990.1">
    <property type="nucleotide sequence ID" value="NZ_CP162601.1"/>
</dbReference>
<dbReference type="Gene3D" id="3.30.70.1290">
    <property type="entry name" value="Transposase IS200-like"/>
    <property type="match status" value="1"/>
</dbReference>
<gene>
    <name evidence="2" type="ORF">AB0763_02565</name>
</gene>
<accession>A0AB39HGR8</accession>
<dbReference type="SUPFAM" id="SSF143422">
    <property type="entry name" value="Transposase IS200-like"/>
    <property type="match status" value="1"/>
</dbReference>
<feature type="domain" description="Transposase IS200-like" evidence="1">
    <location>
        <begin position="13"/>
        <end position="187"/>
    </location>
</feature>
<name>A0AB39HGR8_9VIBR</name>
<dbReference type="InterPro" id="IPR002686">
    <property type="entry name" value="Transposase_17"/>
</dbReference>
<dbReference type="SMART" id="SM01321">
    <property type="entry name" value="Y1_Tnp"/>
    <property type="match status" value="1"/>
</dbReference>
<dbReference type="GO" id="GO:0003677">
    <property type="term" value="F:DNA binding"/>
    <property type="evidence" value="ECO:0007669"/>
    <property type="project" value="InterPro"/>
</dbReference>
<sequence>MTTARKHLVKTEVTPYYHCTSRCVRRTFLCGNDPLTGRSFEHRKDWIEQRLWSLSAIFCIDICAYAIMSNHYHLVIHINTYKAESLSNTEVLKRWEKIHKIPANLRLLFRKTTLNKQEKALINRHLSLWRQRLSSLSWFMRELNMGIAQQANKEDKCTGHFWESRYTSKALLDEQALISAMAYTDLNPIRANIATTPENSAYTSIQLRCKALKEEQPQPKPLAILSSAHYSNDTFTLPFSLCDYLKFVDWVGRLIKEDKPGAIPKNIPSILTRLNWPLETCCQSYRRFGQKGVQWIGSQESVNRAQLQLKRKKMKALRLS</sequence>
<dbReference type="GO" id="GO:0004803">
    <property type="term" value="F:transposase activity"/>
    <property type="evidence" value="ECO:0007669"/>
    <property type="project" value="InterPro"/>
</dbReference>
<protein>
    <submittedName>
        <fullName evidence="2">Transposase</fullName>
    </submittedName>
</protein>
<dbReference type="EMBL" id="CP162601">
    <property type="protein sequence ID" value="XDK25548.1"/>
    <property type="molecule type" value="Genomic_DNA"/>
</dbReference>
<organism evidence="2">
    <name type="scientific">Vibrio sp. HB236076</name>
    <dbReference type="NCBI Taxonomy" id="3232307"/>
    <lineage>
        <taxon>Bacteria</taxon>
        <taxon>Pseudomonadati</taxon>
        <taxon>Pseudomonadota</taxon>
        <taxon>Gammaproteobacteria</taxon>
        <taxon>Vibrionales</taxon>
        <taxon>Vibrionaceae</taxon>
        <taxon>Vibrio</taxon>
    </lineage>
</organism>